<proteinExistence type="predicted"/>
<reference evidence="2 3" key="1">
    <citation type="submission" date="2017-12" db="EMBL/GenBank/DDBJ databases">
        <title>Genomes of bacteria within cyanobacterial aggregates.</title>
        <authorList>
            <person name="Cai H."/>
        </authorList>
    </citation>
    <scope>NUCLEOTIDE SEQUENCE [LARGE SCALE GENOMIC DNA]</scope>
    <source>
        <strain evidence="2 3">TH16</strain>
        <plasmid evidence="2 3">unnamed2</plasmid>
    </source>
</reference>
<organism evidence="2 3">
    <name type="scientific">Niveispirillum cyanobacteriorum</name>
    <dbReference type="NCBI Taxonomy" id="1612173"/>
    <lineage>
        <taxon>Bacteria</taxon>
        <taxon>Pseudomonadati</taxon>
        <taxon>Pseudomonadota</taxon>
        <taxon>Alphaproteobacteria</taxon>
        <taxon>Rhodospirillales</taxon>
        <taxon>Azospirillaceae</taxon>
        <taxon>Niveispirillum</taxon>
    </lineage>
</organism>
<name>A0A2K9NL49_9PROT</name>
<keyword evidence="2" id="KW-0614">Plasmid</keyword>
<geneLocation type="plasmid" evidence="2 3">
    <name>unnamed2</name>
</geneLocation>
<feature type="compositionally biased region" description="Polar residues" evidence="1">
    <location>
        <begin position="13"/>
        <end position="22"/>
    </location>
</feature>
<accession>A0A2K9NL49</accession>
<keyword evidence="3" id="KW-1185">Reference proteome</keyword>
<gene>
    <name evidence="2" type="ORF">C0V82_25670</name>
</gene>
<feature type="compositionally biased region" description="Basic and acidic residues" evidence="1">
    <location>
        <begin position="201"/>
        <end position="223"/>
    </location>
</feature>
<evidence type="ECO:0000313" key="2">
    <source>
        <dbReference type="EMBL" id="AUN33799.1"/>
    </source>
</evidence>
<dbReference type="Proteomes" id="UP000234752">
    <property type="component" value="Plasmid unnamed2"/>
</dbReference>
<dbReference type="AlphaFoldDB" id="A0A2K9NL49"/>
<evidence type="ECO:0000256" key="1">
    <source>
        <dbReference type="SAM" id="MobiDB-lite"/>
    </source>
</evidence>
<dbReference type="KEGG" id="ncb:C0V82_25670"/>
<evidence type="ECO:0000313" key="3">
    <source>
        <dbReference type="Proteomes" id="UP000234752"/>
    </source>
</evidence>
<protein>
    <submittedName>
        <fullName evidence="2">Uncharacterized protein</fullName>
    </submittedName>
</protein>
<feature type="region of interest" description="Disordered" evidence="1">
    <location>
        <begin position="1"/>
        <end position="22"/>
    </location>
</feature>
<sequence length="236" mass="24969">MQGNATALKGAEPTNSTATAGTVKNWGLSAPAMGPLPLNPELPTPKGVAAKVKGVGSDFRMVLAVAGISTDPPIRMKLDGQGSIILDADDPQSVDVQKLLTENKSLAWNVSQLVREAQRAEETEATTAWHEQVSAGTSPQQANRAFTQAHHQISAASGFSLSGEELSFDVTGMGRKLMGQGGVGSAEDEIMFRETLRLTDRATTREAEMKEHDGKYSDSRSGTDGDTTQPLILHGP</sequence>
<feature type="region of interest" description="Disordered" evidence="1">
    <location>
        <begin position="201"/>
        <end position="236"/>
    </location>
</feature>
<dbReference type="EMBL" id="CP025614">
    <property type="protein sequence ID" value="AUN33799.1"/>
    <property type="molecule type" value="Genomic_DNA"/>
</dbReference>